<proteinExistence type="inferred from homology"/>
<feature type="binding site" evidence="6">
    <location>
        <begin position="16"/>
        <end position="23"/>
    </location>
    <ligand>
        <name>ATP</name>
        <dbReference type="ChEBI" id="CHEBI:30616"/>
    </ligand>
</feature>
<dbReference type="GO" id="GO:0019379">
    <property type="term" value="P:sulfate assimilation, phosphoadenylyl sulfate reduction by phosphoadenylyl-sulfate reductase (thioredoxin)"/>
    <property type="evidence" value="ECO:0007669"/>
    <property type="project" value="TreeGrafter"/>
</dbReference>
<reference evidence="9 10" key="1">
    <citation type="submission" date="2016-09" db="EMBL/GenBank/DDBJ databases">
        <title>Complete genome of Desulfosporosinus sp. OL.</title>
        <authorList>
            <person name="Mardanov A."/>
            <person name="Beletsky A."/>
            <person name="Panova A."/>
            <person name="Karnachuk O."/>
            <person name="Ravin N."/>
        </authorList>
    </citation>
    <scope>NUCLEOTIDE SEQUENCE [LARGE SCALE GENOMIC DNA]</scope>
    <source>
        <strain evidence="9 10">OL</strain>
    </source>
</reference>
<evidence type="ECO:0000256" key="3">
    <source>
        <dbReference type="ARBA" id="ARBA00022679"/>
    </source>
</evidence>
<protein>
    <recommendedName>
        <fullName evidence="2 6">Adenylyl-sulfate kinase</fullName>
        <ecNumber evidence="2 6">2.7.1.25</ecNumber>
    </recommendedName>
    <alternativeName>
        <fullName evidence="6">APS kinase</fullName>
    </alternativeName>
    <alternativeName>
        <fullName evidence="6">ATP adenosine-5'-phosphosulfate 3'-phosphotransferase</fullName>
    </alternativeName>
    <alternativeName>
        <fullName evidence="6">Adenosine-5'-phosphosulfate kinase</fullName>
    </alternativeName>
</protein>
<dbReference type="InterPro" id="IPR059117">
    <property type="entry name" value="APS_kinase_dom"/>
</dbReference>
<evidence type="ECO:0000256" key="6">
    <source>
        <dbReference type="HAMAP-Rule" id="MF_00065"/>
    </source>
</evidence>
<comment type="caution">
    <text evidence="9">The sequence shown here is derived from an EMBL/GenBank/DDBJ whole genome shotgun (WGS) entry which is preliminary data.</text>
</comment>
<dbReference type="GO" id="GO:0005524">
    <property type="term" value="F:ATP binding"/>
    <property type="evidence" value="ECO:0007669"/>
    <property type="project" value="UniProtKB-UniRule"/>
</dbReference>
<dbReference type="STRING" id="1888891.DSOL_2010"/>
<dbReference type="Gene3D" id="3.40.50.300">
    <property type="entry name" value="P-loop containing nucleotide triphosphate hydrolases"/>
    <property type="match status" value="1"/>
</dbReference>
<comment type="catalytic activity">
    <reaction evidence="1 6 7">
        <text>adenosine 5'-phosphosulfate + ATP = 3'-phosphoadenylyl sulfate + ADP + H(+)</text>
        <dbReference type="Rhea" id="RHEA:24152"/>
        <dbReference type="ChEBI" id="CHEBI:15378"/>
        <dbReference type="ChEBI" id="CHEBI:30616"/>
        <dbReference type="ChEBI" id="CHEBI:58243"/>
        <dbReference type="ChEBI" id="CHEBI:58339"/>
        <dbReference type="ChEBI" id="CHEBI:456216"/>
        <dbReference type="EC" id="2.7.1.25"/>
    </reaction>
</comment>
<dbReference type="OrthoDB" id="9804504at2"/>
<sequence>MDNKLGHRGRVLWFSGLSGSGKSTLSNALDKRLYDLGIRTYLLDGDNIRQGLNRDLGFSKADRTENIRRVAEVARLFLETGMIVIVAFISPYQIDRQLAREVIGTDDFLEIYVRCSLEECERRDPKGLYAKARSGEIPNFTGVSDPYEIPQNPDIIVSTEEESVEDGVERILTELKARNLIK</sequence>
<organism evidence="9 10">
    <name type="scientific">Desulfosporosinus metallidurans</name>
    <dbReference type="NCBI Taxonomy" id="1888891"/>
    <lineage>
        <taxon>Bacteria</taxon>
        <taxon>Bacillati</taxon>
        <taxon>Bacillota</taxon>
        <taxon>Clostridia</taxon>
        <taxon>Eubacteriales</taxon>
        <taxon>Desulfitobacteriaceae</taxon>
        <taxon>Desulfosporosinus</taxon>
    </lineage>
</organism>
<dbReference type="PANTHER" id="PTHR42700:SF1">
    <property type="entry name" value="SULFATE ADENYLYLTRANSFERASE"/>
    <property type="match status" value="1"/>
</dbReference>
<dbReference type="GO" id="GO:0070814">
    <property type="term" value="P:hydrogen sulfide biosynthetic process"/>
    <property type="evidence" value="ECO:0007669"/>
    <property type="project" value="UniProtKB-UniRule"/>
</dbReference>
<keyword evidence="5 6" id="KW-0067">ATP-binding</keyword>
<keyword evidence="3 6" id="KW-0808">Transferase</keyword>
<dbReference type="AlphaFoldDB" id="A0A1Q8QXR9"/>
<dbReference type="InterPro" id="IPR050512">
    <property type="entry name" value="Sulf_AdTrans/APS_kinase"/>
</dbReference>
<evidence type="ECO:0000256" key="7">
    <source>
        <dbReference type="RuleBase" id="RU004347"/>
    </source>
</evidence>
<evidence type="ECO:0000256" key="5">
    <source>
        <dbReference type="ARBA" id="ARBA00022840"/>
    </source>
</evidence>
<evidence type="ECO:0000256" key="2">
    <source>
        <dbReference type="ARBA" id="ARBA00012121"/>
    </source>
</evidence>
<accession>A0A1Q8QXR9</accession>
<name>A0A1Q8QXR9_9FIRM</name>
<dbReference type="GO" id="GO:0004020">
    <property type="term" value="F:adenylylsulfate kinase activity"/>
    <property type="evidence" value="ECO:0007669"/>
    <property type="project" value="UniProtKB-UniRule"/>
</dbReference>
<keyword evidence="6" id="KW-0597">Phosphoprotein</keyword>
<evidence type="ECO:0000313" key="9">
    <source>
        <dbReference type="EMBL" id="OLN32137.1"/>
    </source>
</evidence>
<dbReference type="PANTHER" id="PTHR42700">
    <property type="entry name" value="SULFATE ADENYLYLTRANSFERASE"/>
    <property type="match status" value="1"/>
</dbReference>
<dbReference type="Proteomes" id="UP000186102">
    <property type="component" value="Unassembled WGS sequence"/>
</dbReference>
<dbReference type="EC" id="2.7.1.25" evidence="2 6"/>
<dbReference type="Pfam" id="PF01583">
    <property type="entry name" value="APS_kinase"/>
    <property type="match status" value="1"/>
</dbReference>
<gene>
    <name evidence="6" type="primary">cysC</name>
    <name evidence="9" type="ORF">DSOL_2010</name>
</gene>
<dbReference type="NCBIfam" id="TIGR00455">
    <property type="entry name" value="apsK"/>
    <property type="match status" value="1"/>
</dbReference>
<evidence type="ECO:0000313" key="10">
    <source>
        <dbReference type="Proteomes" id="UP000186102"/>
    </source>
</evidence>
<dbReference type="RefSeq" id="WP_083642407.1">
    <property type="nucleotide sequence ID" value="NZ_MLBF01000011.1"/>
</dbReference>
<dbReference type="GO" id="GO:0010134">
    <property type="term" value="P:sulfate assimilation via adenylyl sulfate reduction"/>
    <property type="evidence" value="ECO:0007669"/>
    <property type="project" value="TreeGrafter"/>
</dbReference>
<dbReference type="InterPro" id="IPR027417">
    <property type="entry name" value="P-loop_NTPase"/>
</dbReference>
<dbReference type="UniPathway" id="UPA00140">
    <property type="reaction ID" value="UER00205"/>
</dbReference>
<dbReference type="GO" id="GO:0004781">
    <property type="term" value="F:sulfate adenylyltransferase (ATP) activity"/>
    <property type="evidence" value="ECO:0007669"/>
    <property type="project" value="TreeGrafter"/>
</dbReference>
<comment type="pathway">
    <text evidence="6 7">Sulfur metabolism; hydrogen sulfide biosynthesis; sulfite from sulfate: step 2/3.</text>
</comment>
<keyword evidence="4 6" id="KW-0547">Nucleotide-binding</keyword>
<keyword evidence="10" id="KW-1185">Reference proteome</keyword>
<comment type="function">
    <text evidence="6 7">Catalyzes the synthesis of activated sulfate.</text>
</comment>
<evidence type="ECO:0000259" key="8">
    <source>
        <dbReference type="Pfam" id="PF01583"/>
    </source>
</evidence>
<evidence type="ECO:0000256" key="1">
    <source>
        <dbReference type="ARBA" id="ARBA00001823"/>
    </source>
</evidence>
<evidence type="ECO:0000256" key="4">
    <source>
        <dbReference type="ARBA" id="ARBA00022741"/>
    </source>
</evidence>
<dbReference type="InterPro" id="IPR002891">
    <property type="entry name" value="APS"/>
</dbReference>
<comment type="similarity">
    <text evidence="6 7">Belongs to the APS kinase family.</text>
</comment>
<feature type="domain" description="APS kinase" evidence="8">
    <location>
        <begin position="8"/>
        <end position="157"/>
    </location>
</feature>
<dbReference type="EMBL" id="MLBF01000011">
    <property type="protein sequence ID" value="OLN32137.1"/>
    <property type="molecule type" value="Genomic_DNA"/>
</dbReference>
<keyword evidence="6 7" id="KW-0418">Kinase</keyword>
<dbReference type="SUPFAM" id="SSF52540">
    <property type="entry name" value="P-loop containing nucleoside triphosphate hydrolases"/>
    <property type="match status" value="1"/>
</dbReference>
<dbReference type="HAMAP" id="MF_00065">
    <property type="entry name" value="Adenylyl_sulf_kinase"/>
    <property type="match status" value="1"/>
</dbReference>
<dbReference type="GO" id="GO:0005737">
    <property type="term" value="C:cytoplasm"/>
    <property type="evidence" value="ECO:0007669"/>
    <property type="project" value="TreeGrafter"/>
</dbReference>
<dbReference type="NCBIfam" id="NF003013">
    <property type="entry name" value="PRK03846.1"/>
    <property type="match status" value="1"/>
</dbReference>
<feature type="active site" description="Phosphoserine intermediate" evidence="6">
    <location>
        <position position="90"/>
    </location>
</feature>
<dbReference type="CDD" id="cd02027">
    <property type="entry name" value="APSK"/>
    <property type="match status" value="1"/>
</dbReference>